<feature type="compositionally biased region" description="Polar residues" evidence="1">
    <location>
        <begin position="12"/>
        <end position="27"/>
    </location>
</feature>
<evidence type="ECO:0000256" key="1">
    <source>
        <dbReference type="SAM" id="MobiDB-lite"/>
    </source>
</evidence>
<name>A0AAD4N8W1_9BILA</name>
<gene>
    <name evidence="2" type="ORF">DdX_07800</name>
</gene>
<accession>A0AAD4N8W1</accession>
<sequence length="280" mass="31279">MLSTPDGFRTIGESSNRTNENITSTTAHPVRRRNNSAENNRRMDNQTPQLSIITMNRIPQRLQEHDMGKVRRAFALQLSDTRRISAESGLDIAKIVVQWHSRVRKEHANVEHWIKLAQSRLDNLTNTIRNIEICQRFMSLLPRDVLKHLEGSDANEGESILDQEYASAMSCGSLCSHRTLKAWTPIDRSPIKQNSDDLYTCDSTCTCIEEDGFKGLIALSPRLLSDSSEFSCLGTSHGSSNISTCKSLSLIESSEIETEETSASDTADDSIMTSILSTDE</sequence>
<feature type="region of interest" description="Disordered" evidence="1">
    <location>
        <begin position="256"/>
        <end position="280"/>
    </location>
</feature>
<comment type="caution">
    <text evidence="2">The sequence shown here is derived from an EMBL/GenBank/DDBJ whole genome shotgun (WGS) entry which is preliminary data.</text>
</comment>
<organism evidence="2 3">
    <name type="scientific">Ditylenchus destructor</name>
    <dbReference type="NCBI Taxonomy" id="166010"/>
    <lineage>
        <taxon>Eukaryota</taxon>
        <taxon>Metazoa</taxon>
        <taxon>Ecdysozoa</taxon>
        <taxon>Nematoda</taxon>
        <taxon>Chromadorea</taxon>
        <taxon>Rhabditida</taxon>
        <taxon>Tylenchina</taxon>
        <taxon>Tylenchomorpha</taxon>
        <taxon>Sphaerularioidea</taxon>
        <taxon>Anguinidae</taxon>
        <taxon>Anguininae</taxon>
        <taxon>Ditylenchus</taxon>
    </lineage>
</organism>
<keyword evidence="3" id="KW-1185">Reference proteome</keyword>
<dbReference type="Proteomes" id="UP001201812">
    <property type="component" value="Unassembled WGS sequence"/>
</dbReference>
<reference evidence="2" key="1">
    <citation type="submission" date="2022-01" db="EMBL/GenBank/DDBJ databases">
        <title>Genome Sequence Resource for Two Populations of Ditylenchus destructor, the Migratory Endoparasitic Phytonematode.</title>
        <authorList>
            <person name="Zhang H."/>
            <person name="Lin R."/>
            <person name="Xie B."/>
        </authorList>
    </citation>
    <scope>NUCLEOTIDE SEQUENCE</scope>
    <source>
        <strain evidence="2">BazhouSP</strain>
    </source>
</reference>
<evidence type="ECO:0000313" key="3">
    <source>
        <dbReference type="Proteomes" id="UP001201812"/>
    </source>
</evidence>
<evidence type="ECO:0000313" key="2">
    <source>
        <dbReference type="EMBL" id="KAI1715483.1"/>
    </source>
</evidence>
<protein>
    <submittedName>
        <fullName evidence="2">Uncharacterized protein</fullName>
    </submittedName>
</protein>
<feature type="region of interest" description="Disordered" evidence="1">
    <location>
        <begin position="1"/>
        <end position="43"/>
    </location>
</feature>
<proteinExistence type="predicted"/>
<dbReference type="AlphaFoldDB" id="A0AAD4N8W1"/>
<dbReference type="EMBL" id="JAKKPZ010000011">
    <property type="protein sequence ID" value="KAI1715483.1"/>
    <property type="molecule type" value="Genomic_DNA"/>
</dbReference>
<feature type="compositionally biased region" description="Acidic residues" evidence="1">
    <location>
        <begin position="256"/>
        <end position="268"/>
    </location>
</feature>